<evidence type="ECO:0000313" key="2">
    <source>
        <dbReference type="Proteomes" id="UP000183832"/>
    </source>
</evidence>
<proteinExistence type="predicted"/>
<reference evidence="1 2" key="1">
    <citation type="submission" date="2015-04" db="EMBL/GenBank/DDBJ databases">
        <authorList>
            <person name="Syromyatnikov M.Y."/>
            <person name="Popov V.N."/>
        </authorList>
    </citation>
    <scope>NUCLEOTIDE SEQUENCE [LARGE SCALE GENOMIC DNA]</scope>
</reference>
<organism evidence="1 2">
    <name type="scientific">Clunio marinus</name>
    <dbReference type="NCBI Taxonomy" id="568069"/>
    <lineage>
        <taxon>Eukaryota</taxon>
        <taxon>Metazoa</taxon>
        <taxon>Ecdysozoa</taxon>
        <taxon>Arthropoda</taxon>
        <taxon>Hexapoda</taxon>
        <taxon>Insecta</taxon>
        <taxon>Pterygota</taxon>
        <taxon>Neoptera</taxon>
        <taxon>Endopterygota</taxon>
        <taxon>Diptera</taxon>
        <taxon>Nematocera</taxon>
        <taxon>Chironomoidea</taxon>
        <taxon>Chironomidae</taxon>
        <taxon>Clunio</taxon>
    </lineage>
</organism>
<gene>
    <name evidence="1" type="ORF">CLUMA_CG001895</name>
</gene>
<dbReference type="Proteomes" id="UP000183832">
    <property type="component" value="Unassembled WGS sequence"/>
</dbReference>
<sequence>MNSNLTIWSTQSSDGYFTSFNSVTFWVHYNLNSKQFRPYELLSLRTLAVVNKEFICPILTPLKNELKT</sequence>
<accession>A0A1J1HNR4</accession>
<dbReference type="EMBL" id="CVRI01000006">
    <property type="protein sequence ID" value="CRK88110.1"/>
    <property type="molecule type" value="Genomic_DNA"/>
</dbReference>
<dbReference type="AlphaFoldDB" id="A0A1J1HNR4"/>
<keyword evidence="2" id="KW-1185">Reference proteome</keyword>
<name>A0A1J1HNR4_9DIPT</name>
<protein>
    <submittedName>
        <fullName evidence="1">CLUMA_CG001895, isoform A</fullName>
    </submittedName>
</protein>
<evidence type="ECO:0000313" key="1">
    <source>
        <dbReference type="EMBL" id="CRK88110.1"/>
    </source>
</evidence>